<organism evidence="11 12">
    <name type="scientific">Daucus carota subsp. sativus</name>
    <name type="common">Carrot</name>
    <dbReference type="NCBI Taxonomy" id="79200"/>
    <lineage>
        <taxon>Eukaryota</taxon>
        <taxon>Viridiplantae</taxon>
        <taxon>Streptophyta</taxon>
        <taxon>Embryophyta</taxon>
        <taxon>Tracheophyta</taxon>
        <taxon>Spermatophyta</taxon>
        <taxon>Magnoliopsida</taxon>
        <taxon>eudicotyledons</taxon>
        <taxon>Gunneridae</taxon>
        <taxon>Pentapetalae</taxon>
        <taxon>asterids</taxon>
        <taxon>campanulids</taxon>
        <taxon>Apiales</taxon>
        <taxon>Apiaceae</taxon>
        <taxon>Apioideae</taxon>
        <taxon>Scandiceae</taxon>
        <taxon>Daucinae</taxon>
        <taxon>Daucus</taxon>
        <taxon>Daucus sect. Daucus</taxon>
    </lineage>
</organism>
<keyword evidence="4" id="KW-0862">Zinc</keyword>
<evidence type="ECO:0000256" key="10">
    <source>
        <dbReference type="SAM" id="MobiDB-lite"/>
    </source>
</evidence>
<comment type="subcellular location">
    <subcellularLocation>
        <location evidence="1">Nucleus</location>
    </subcellularLocation>
</comment>
<name>A0A164W7B6_DAUCS</name>
<evidence type="ECO:0000256" key="9">
    <source>
        <dbReference type="ARBA" id="ARBA00056472"/>
    </source>
</evidence>
<keyword evidence="7" id="KW-0804">Transcription</keyword>
<dbReference type="KEGG" id="dcr:108224238"/>
<dbReference type="PANTHER" id="PTHR31251:SF226">
    <property type="entry name" value="SQUAMOSA PROMOTER-BINDING-LIKE PROTEIN 6"/>
    <property type="match status" value="1"/>
</dbReference>
<feature type="region of interest" description="Disordered" evidence="10">
    <location>
        <begin position="1"/>
        <end position="51"/>
    </location>
</feature>
<keyword evidence="12" id="KW-1185">Reference proteome</keyword>
<evidence type="ECO:0000256" key="5">
    <source>
        <dbReference type="ARBA" id="ARBA00023015"/>
    </source>
</evidence>
<reference evidence="11" key="1">
    <citation type="journal article" date="2016" name="Nat. Genet.">
        <title>A high-quality carrot genome assembly provides new insights into carotenoid accumulation and asterid genome evolution.</title>
        <authorList>
            <person name="Iorizzo M."/>
            <person name="Ellison S."/>
            <person name="Senalik D."/>
            <person name="Zeng P."/>
            <person name="Satapoomin P."/>
            <person name="Huang J."/>
            <person name="Bowman M."/>
            <person name="Iovene M."/>
            <person name="Sanseverino W."/>
            <person name="Cavagnaro P."/>
            <person name="Yildiz M."/>
            <person name="Macko-Podgorni A."/>
            <person name="Moranska E."/>
            <person name="Grzebelus E."/>
            <person name="Grzebelus D."/>
            <person name="Ashrafi H."/>
            <person name="Zheng Z."/>
            <person name="Cheng S."/>
            <person name="Spooner D."/>
            <person name="Van Deynze A."/>
            <person name="Simon P."/>
        </authorList>
    </citation>
    <scope>NUCLEOTIDE SEQUENCE</scope>
    <source>
        <tissue evidence="11">Leaf</tissue>
    </source>
</reference>
<sequence>MENHQRIIKQEEDMEEGHEFSGNDKKKIRSGNNGARKIGNTGSNVSGGGSGSPPMRCCQAERCSADLNDAKQYHKRHKVCEYHAKAQVVVVAGVGQRFCQQCSRFHELSEFDETKRSCRRRLAGHNERRRKSSSDSQGEGGGSSSRKGSTAAGGSKDLCGKVQISSMQENATTFKHFQIR</sequence>
<dbReference type="SUPFAM" id="SSF103612">
    <property type="entry name" value="SBT domain"/>
    <property type="match status" value="1"/>
</dbReference>
<feature type="region of interest" description="Disordered" evidence="10">
    <location>
        <begin position="122"/>
        <end position="156"/>
    </location>
</feature>
<dbReference type="OMA" id="ASSMKCC"/>
<keyword evidence="5" id="KW-0805">Transcription regulation</keyword>
<comment type="function">
    <text evidence="9">Probable transcriptional factor. Binds to the promoter of the SQUAMOSA gene.</text>
</comment>
<dbReference type="GO" id="GO:0005634">
    <property type="term" value="C:nucleus"/>
    <property type="evidence" value="ECO:0007669"/>
    <property type="project" value="UniProtKB-SubCell"/>
</dbReference>
<dbReference type="Gramene" id="KZM91381">
    <property type="protein sequence ID" value="KZM91381"/>
    <property type="gene ID" value="DCAR_021254"/>
</dbReference>
<proteinExistence type="predicted"/>
<evidence type="ECO:0000256" key="7">
    <source>
        <dbReference type="ARBA" id="ARBA00023163"/>
    </source>
</evidence>
<dbReference type="Proteomes" id="UP000077755">
    <property type="component" value="Chromosome 6"/>
</dbReference>
<evidence type="ECO:0000256" key="3">
    <source>
        <dbReference type="ARBA" id="ARBA00022771"/>
    </source>
</evidence>
<dbReference type="FunFam" id="4.10.1100.10:FF:000001">
    <property type="entry name" value="Squamosa promoter-binding-like protein 14"/>
    <property type="match status" value="1"/>
</dbReference>
<evidence type="ECO:0000313" key="12">
    <source>
        <dbReference type="Proteomes" id="UP000077755"/>
    </source>
</evidence>
<feature type="compositionally biased region" description="Basic and acidic residues" evidence="10">
    <location>
        <begin position="1"/>
        <end position="25"/>
    </location>
</feature>
<evidence type="ECO:0000256" key="2">
    <source>
        <dbReference type="ARBA" id="ARBA00022723"/>
    </source>
</evidence>
<evidence type="ECO:0000256" key="1">
    <source>
        <dbReference type="ARBA" id="ARBA00004123"/>
    </source>
</evidence>
<dbReference type="InterPro" id="IPR044817">
    <property type="entry name" value="SBP-like"/>
</dbReference>
<keyword evidence="2" id="KW-0479">Metal-binding</keyword>
<dbReference type="Gene3D" id="4.10.1100.10">
    <property type="entry name" value="Transcription factor, SBP-box domain"/>
    <property type="match status" value="1"/>
</dbReference>
<protein>
    <submittedName>
        <fullName evidence="11">Uncharacterized protein</fullName>
    </submittedName>
</protein>
<reference evidence="11" key="2">
    <citation type="submission" date="2022-03" db="EMBL/GenBank/DDBJ databases">
        <title>Draft title - Genomic analysis of global carrot germplasm unveils the trajectory of domestication and the origin of high carotenoid orange carrot.</title>
        <authorList>
            <person name="Iorizzo M."/>
            <person name="Ellison S."/>
            <person name="Senalik D."/>
            <person name="Macko-Podgorni A."/>
            <person name="Grzebelus D."/>
            <person name="Bostan H."/>
            <person name="Rolling W."/>
            <person name="Curaba J."/>
            <person name="Simon P."/>
        </authorList>
    </citation>
    <scope>NUCLEOTIDE SEQUENCE</scope>
    <source>
        <tissue evidence="11">Leaf</tissue>
    </source>
</reference>
<dbReference type="Pfam" id="PF03110">
    <property type="entry name" value="SBP"/>
    <property type="match status" value="1"/>
</dbReference>
<evidence type="ECO:0000256" key="4">
    <source>
        <dbReference type="ARBA" id="ARBA00022833"/>
    </source>
</evidence>
<feature type="compositionally biased region" description="Low complexity" evidence="10">
    <location>
        <begin position="144"/>
        <end position="155"/>
    </location>
</feature>
<dbReference type="GO" id="GO:0008270">
    <property type="term" value="F:zinc ion binding"/>
    <property type="evidence" value="ECO:0007669"/>
    <property type="project" value="UniProtKB-KW"/>
</dbReference>
<gene>
    <name evidence="11" type="ORF">DCAR_0625056</name>
</gene>
<evidence type="ECO:0000256" key="6">
    <source>
        <dbReference type="ARBA" id="ARBA00023125"/>
    </source>
</evidence>
<keyword evidence="6" id="KW-0238">DNA-binding</keyword>
<dbReference type="InterPro" id="IPR004333">
    <property type="entry name" value="SBP_dom"/>
</dbReference>
<dbReference type="EMBL" id="CP093348">
    <property type="protein sequence ID" value="WOH05636.1"/>
    <property type="molecule type" value="Genomic_DNA"/>
</dbReference>
<evidence type="ECO:0000313" key="11">
    <source>
        <dbReference type="EMBL" id="WOH05636.1"/>
    </source>
</evidence>
<dbReference type="GO" id="GO:0003677">
    <property type="term" value="F:DNA binding"/>
    <property type="evidence" value="ECO:0007669"/>
    <property type="project" value="UniProtKB-KW"/>
</dbReference>
<keyword evidence="8" id="KW-0539">Nucleus</keyword>
<dbReference type="InterPro" id="IPR036893">
    <property type="entry name" value="SBP_sf"/>
</dbReference>
<evidence type="ECO:0000256" key="8">
    <source>
        <dbReference type="ARBA" id="ARBA00023242"/>
    </source>
</evidence>
<dbReference type="PROSITE" id="PS51141">
    <property type="entry name" value="ZF_SBP"/>
    <property type="match status" value="1"/>
</dbReference>
<feature type="compositionally biased region" description="Basic residues" evidence="10">
    <location>
        <begin position="122"/>
        <end position="131"/>
    </location>
</feature>
<keyword evidence="3" id="KW-0863">Zinc-finger</keyword>
<dbReference type="OrthoDB" id="514967at2759"/>
<dbReference type="PANTHER" id="PTHR31251">
    <property type="entry name" value="SQUAMOSA PROMOTER-BINDING-LIKE PROTEIN 4"/>
    <property type="match status" value="1"/>
</dbReference>
<dbReference type="AlphaFoldDB" id="A0A164W7B6"/>
<accession>A0A164W7B6</accession>